<reference evidence="1 2" key="1">
    <citation type="submission" date="2024-01" db="EMBL/GenBank/DDBJ databases">
        <title>The complete chloroplast genome sequence of Lithospermum erythrorhizon: insights into the phylogenetic relationship among Boraginaceae species and the maternal lineages of purple gromwells.</title>
        <authorList>
            <person name="Okada T."/>
            <person name="Watanabe K."/>
        </authorList>
    </citation>
    <scope>NUCLEOTIDE SEQUENCE [LARGE SCALE GENOMIC DNA]</scope>
</reference>
<dbReference type="EMBL" id="BAABME010005110">
    <property type="protein sequence ID" value="GAA0164627.1"/>
    <property type="molecule type" value="Genomic_DNA"/>
</dbReference>
<sequence length="104" mass="12246">MRLKKGWWGSLRTLRKLAKPFRSCHMGHVPEKGTKRRTNYPSLSWHKYETLPEATVVEWVEEEALRMKEVMDHASEGERGPPEPWYQVVLDFLRTGTFCRSSGR</sequence>
<dbReference type="Proteomes" id="UP001454036">
    <property type="component" value="Unassembled WGS sequence"/>
</dbReference>
<dbReference type="AlphaFoldDB" id="A0AAV3QNU1"/>
<accession>A0AAV3QNU1</accession>
<gene>
    <name evidence="1" type="ORF">LIER_20219</name>
</gene>
<proteinExistence type="predicted"/>
<comment type="caution">
    <text evidence="1">The sequence shown here is derived from an EMBL/GenBank/DDBJ whole genome shotgun (WGS) entry which is preliminary data.</text>
</comment>
<name>A0AAV3QNU1_LITER</name>
<evidence type="ECO:0000313" key="1">
    <source>
        <dbReference type="EMBL" id="GAA0164627.1"/>
    </source>
</evidence>
<evidence type="ECO:0000313" key="2">
    <source>
        <dbReference type="Proteomes" id="UP001454036"/>
    </source>
</evidence>
<protein>
    <submittedName>
        <fullName evidence="1">Uncharacterized protein</fullName>
    </submittedName>
</protein>
<organism evidence="1 2">
    <name type="scientific">Lithospermum erythrorhizon</name>
    <name type="common">Purple gromwell</name>
    <name type="synonym">Lithospermum officinale var. erythrorhizon</name>
    <dbReference type="NCBI Taxonomy" id="34254"/>
    <lineage>
        <taxon>Eukaryota</taxon>
        <taxon>Viridiplantae</taxon>
        <taxon>Streptophyta</taxon>
        <taxon>Embryophyta</taxon>
        <taxon>Tracheophyta</taxon>
        <taxon>Spermatophyta</taxon>
        <taxon>Magnoliopsida</taxon>
        <taxon>eudicotyledons</taxon>
        <taxon>Gunneridae</taxon>
        <taxon>Pentapetalae</taxon>
        <taxon>asterids</taxon>
        <taxon>lamiids</taxon>
        <taxon>Boraginales</taxon>
        <taxon>Boraginaceae</taxon>
        <taxon>Boraginoideae</taxon>
        <taxon>Lithospermeae</taxon>
        <taxon>Lithospermum</taxon>
    </lineage>
</organism>
<keyword evidence="2" id="KW-1185">Reference proteome</keyword>